<dbReference type="PANTHER" id="PTHR46825:SF15">
    <property type="entry name" value="BETA-LACTAMASE-RELATED DOMAIN-CONTAINING PROTEIN"/>
    <property type="match status" value="1"/>
</dbReference>
<evidence type="ECO:0000256" key="1">
    <source>
        <dbReference type="SAM" id="SignalP"/>
    </source>
</evidence>
<protein>
    <recommendedName>
        <fullName evidence="2">Beta-lactamase-related domain-containing protein</fullName>
    </recommendedName>
</protein>
<dbReference type="Gene3D" id="3.40.710.10">
    <property type="entry name" value="DD-peptidase/beta-lactamase superfamily"/>
    <property type="match status" value="1"/>
</dbReference>
<gene>
    <name evidence="3" type="ORF">NP493_629g01075</name>
</gene>
<accession>A0AAD9KUG1</accession>
<evidence type="ECO:0000259" key="2">
    <source>
        <dbReference type="Pfam" id="PF00144"/>
    </source>
</evidence>
<feature type="domain" description="Beta-lactamase-related" evidence="2">
    <location>
        <begin position="37"/>
        <end position="216"/>
    </location>
</feature>
<comment type="caution">
    <text evidence="3">The sequence shown here is derived from an EMBL/GenBank/DDBJ whole genome shotgun (WGS) entry which is preliminary data.</text>
</comment>
<sequence length="216" mass="24229">MSSSKLRVFLVCVVLLPAACAGLERELSAEKAQKLRDFVEGVRACRNNVGISIAIVKDGLTLFAGGFGYRDEEKKLPVENNTKISIGSLTKAFTATMAADAVSKGQLKWDQPLREILGKDFRLQDNFRSKKATIRDLLAHRLGMPNYASVAMAAIDVSREDLCMKKLQHFPVNFEFRSKYEYSNYPYVLAGYVTEKVRGEIWEDDVTETLFKSLGM</sequence>
<evidence type="ECO:0000313" key="3">
    <source>
        <dbReference type="EMBL" id="KAK2176968.1"/>
    </source>
</evidence>
<dbReference type="EMBL" id="JAODUO010000627">
    <property type="protein sequence ID" value="KAK2176968.1"/>
    <property type="molecule type" value="Genomic_DNA"/>
</dbReference>
<dbReference type="InterPro" id="IPR001466">
    <property type="entry name" value="Beta-lactam-related"/>
</dbReference>
<dbReference type="AlphaFoldDB" id="A0AAD9KUG1"/>
<name>A0AAD9KUG1_RIDPI</name>
<dbReference type="Pfam" id="PF00144">
    <property type="entry name" value="Beta-lactamase"/>
    <property type="match status" value="1"/>
</dbReference>
<proteinExistence type="predicted"/>
<feature type="signal peptide" evidence="1">
    <location>
        <begin position="1"/>
        <end position="21"/>
    </location>
</feature>
<dbReference type="PANTHER" id="PTHR46825">
    <property type="entry name" value="D-ALANYL-D-ALANINE-CARBOXYPEPTIDASE/ENDOPEPTIDASE AMPH"/>
    <property type="match status" value="1"/>
</dbReference>
<reference evidence="3" key="1">
    <citation type="journal article" date="2023" name="Mol. Biol. Evol.">
        <title>Third-Generation Sequencing Reveals the Adaptive Role of the Epigenome in Three Deep-Sea Polychaetes.</title>
        <authorList>
            <person name="Perez M."/>
            <person name="Aroh O."/>
            <person name="Sun Y."/>
            <person name="Lan Y."/>
            <person name="Juniper S.K."/>
            <person name="Young C.R."/>
            <person name="Angers B."/>
            <person name="Qian P.Y."/>
        </authorList>
    </citation>
    <scope>NUCLEOTIDE SEQUENCE</scope>
    <source>
        <strain evidence="3">R07B-5</strain>
    </source>
</reference>
<keyword evidence="4" id="KW-1185">Reference proteome</keyword>
<dbReference type="SUPFAM" id="SSF56601">
    <property type="entry name" value="beta-lactamase/transpeptidase-like"/>
    <property type="match status" value="1"/>
</dbReference>
<organism evidence="3 4">
    <name type="scientific">Ridgeia piscesae</name>
    <name type="common">Tubeworm</name>
    <dbReference type="NCBI Taxonomy" id="27915"/>
    <lineage>
        <taxon>Eukaryota</taxon>
        <taxon>Metazoa</taxon>
        <taxon>Spiralia</taxon>
        <taxon>Lophotrochozoa</taxon>
        <taxon>Annelida</taxon>
        <taxon>Polychaeta</taxon>
        <taxon>Sedentaria</taxon>
        <taxon>Canalipalpata</taxon>
        <taxon>Sabellida</taxon>
        <taxon>Siboglinidae</taxon>
        <taxon>Ridgeia</taxon>
    </lineage>
</organism>
<dbReference type="Proteomes" id="UP001209878">
    <property type="component" value="Unassembled WGS sequence"/>
</dbReference>
<dbReference type="InterPro" id="IPR050491">
    <property type="entry name" value="AmpC-like"/>
</dbReference>
<evidence type="ECO:0000313" key="4">
    <source>
        <dbReference type="Proteomes" id="UP001209878"/>
    </source>
</evidence>
<feature type="chain" id="PRO_5042093734" description="Beta-lactamase-related domain-containing protein" evidence="1">
    <location>
        <begin position="22"/>
        <end position="216"/>
    </location>
</feature>
<dbReference type="InterPro" id="IPR012338">
    <property type="entry name" value="Beta-lactam/transpept-like"/>
</dbReference>
<keyword evidence="1" id="KW-0732">Signal</keyword>